<accession>A0AAU6R618</accession>
<sequence>MGDVRMEPGKMTTDQWIGRIETALGRGVDGGARVAIREVLVDAFAHGLSYNGDPQDREEGTDKPATTPPSASEIADAYEARVSAPRSTEAKEDPEAADSVSALRGWWEQTAHDEVSQLVAKMTEYGGLSRATDLTEIGRDLVAAGVGKGPLLGSGAVQDGWLQELGIYFYVRGKFARWQAAIIEGRPVSDDTLLDIGIYVRMAQRVRAVGGWPV</sequence>
<protein>
    <recommendedName>
        <fullName evidence="3">Tail assembly chaperone</fullName>
    </recommendedName>
</protein>
<feature type="region of interest" description="Disordered" evidence="1">
    <location>
        <begin position="49"/>
        <end position="72"/>
    </location>
</feature>
<reference evidence="2" key="1">
    <citation type="submission" date="2023-10" db="EMBL/GenBank/DDBJ databases">
        <title>Two new lytic phages for Micrococcus sp. strain 1402.</title>
        <authorList>
            <person name="Petrzik K."/>
        </authorList>
    </citation>
    <scope>NUCLEOTIDE SEQUENCE</scope>
</reference>
<evidence type="ECO:0000313" key="2">
    <source>
        <dbReference type="EMBL" id="WZE63424.1"/>
    </source>
</evidence>
<evidence type="ECO:0008006" key="3">
    <source>
        <dbReference type="Google" id="ProtNLM"/>
    </source>
</evidence>
<evidence type="ECO:0000256" key="1">
    <source>
        <dbReference type="SAM" id="MobiDB-lite"/>
    </source>
</evidence>
<proteinExistence type="predicted"/>
<dbReference type="EMBL" id="OR756648">
    <property type="protein sequence ID" value="WZE63424.1"/>
    <property type="molecule type" value="Genomic_DNA"/>
</dbReference>
<organism evidence="2">
    <name type="scientific">Micrococcus phage Olihed</name>
    <dbReference type="NCBI Taxonomy" id="3092209"/>
    <lineage>
        <taxon>Viruses</taxon>
        <taxon>Duplodnaviria</taxon>
        <taxon>Heunggongvirae</taxon>
        <taxon>Uroviricota</taxon>
        <taxon>Caudoviricetes</taxon>
    </lineage>
</organism>
<name>A0AAU6R618_9CAUD</name>